<dbReference type="Gene3D" id="3.40.50.10320">
    <property type="entry name" value="LmbE-like"/>
    <property type="match status" value="1"/>
</dbReference>
<dbReference type="InterPro" id="IPR003737">
    <property type="entry name" value="GlcNAc_PI_deacetylase-related"/>
</dbReference>
<dbReference type="InterPro" id="IPR024078">
    <property type="entry name" value="LmbE-like_dom_sf"/>
</dbReference>
<evidence type="ECO:0000313" key="1">
    <source>
        <dbReference type="EMBL" id="SVA65439.1"/>
    </source>
</evidence>
<dbReference type="EMBL" id="UINC01015561">
    <property type="protein sequence ID" value="SVA65439.1"/>
    <property type="molecule type" value="Genomic_DNA"/>
</dbReference>
<organism evidence="1">
    <name type="scientific">marine metagenome</name>
    <dbReference type="NCBI Taxonomy" id="408172"/>
    <lineage>
        <taxon>unclassified sequences</taxon>
        <taxon>metagenomes</taxon>
        <taxon>ecological metagenomes</taxon>
    </lineage>
</organism>
<protein>
    <recommendedName>
        <fullName evidence="2">PIG-L family deacetylase</fullName>
    </recommendedName>
</protein>
<feature type="non-terminal residue" evidence="1">
    <location>
        <position position="86"/>
    </location>
</feature>
<reference evidence="1" key="1">
    <citation type="submission" date="2018-05" db="EMBL/GenBank/DDBJ databases">
        <authorList>
            <person name="Lanie J.A."/>
            <person name="Ng W.-L."/>
            <person name="Kazmierczak K.M."/>
            <person name="Andrzejewski T.M."/>
            <person name="Davidsen T.M."/>
            <person name="Wayne K.J."/>
            <person name="Tettelin H."/>
            <person name="Glass J.I."/>
            <person name="Rusch D."/>
            <person name="Podicherti R."/>
            <person name="Tsui H.-C.T."/>
            <person name="Winkler M.E."/>
        </authorList>
    </citation>
    <scope>NUCLEOTIDE SEQUENCE</scope>
</reference>
<proteinExistence type="predicted"/>
<evidence type="ECO:0008006" key="2">
    <source>
        <dbReference type="Google" id="ProtNLM"/>
    </source>
</evidence>
<name>A0A381XL70_9ZZZZ</name>
<dbReference type="AlphaFoldDB" id="A0A381XL70"/>
<sequence>VTSKKIIENHTNEVILIIVAHTDDETIAMGGTIAKHVSEGDEVFAISMTDGVGSRIAGTKENVQTRKDSAIRASEILGFSWAVNAN</sequence>
<feature type="non-terminal residue" evidence="1">
    <location>
        <position position="1"/>
    </location>
</feature>
<dbReference type="Pfam" id="PF02585">
    <property type="entry name" value="PIG-L"/>
    <property type="match status" value="1"/>
</dbReference>
<dbReference type="SUPFAM" id="SSF102588">
    <property type="entry name" value="LmbE-like"/>
    <property type="match status" value="1"/>
</dbReference>
<accession>A0A381XL70</accession>
<gene>
    <name evidence="1" type="ORF">METZ01_LOCUS118293</name>
</gene>